<accession>A0ABM4DEQ8</accession>
<dbReference type="GeneID" id="101237268"/>
<gene>
    <name evidence="2" type="primary">LOC101237268</name>
</gene>
<dbReference type="RefSeq" id="XP_065672895.1">
    <property type="nucleotide sequence ID" value="XM_065816823.1"/>
</dbReference>
<name>A0ABM4DEQ8_HYDVU</name>
<evidence type="ECO:0000313" key="1">
    <source>
        <dbReference type="Proteomes" id="UP001652625"/>
    </source>
</evidence>
<dbReference type="SUPFAM" id="SSF50978">
    <property type="entry name" value="WD40 repeat-like"/>
    <property type="match status" value="1"/>
</dbReference>
<dbReference type="InterPro" id="IPR015943">
    <property type="entry name" value="WD40/YVTN_repeat-like_dom_sf"/>
</dbReference>
<dbReference type="Gene3D" id="2.130.10.10">
    <property type="entry name" value="YVTN repeat-like/Quinoprotein amine dehydrogenase"/>
    <property type="match status" value="1"/>
</dbReference>
<dbReference type="Proteomes" id="UP001652625">
    <property type="component" value="Chromosome 13"/>
</dbReference>
<evidence type="ECO:0000313" key="2">
    <source>
        <dbReference type="RefSeq" id="XP_065672895.1"/>
    </source>
</evidence>
<organism evidence="1 2">
    <name type="scientific">Hydra vulgaris</name>
    <name type="common">Hydra</name>
    <name type="synonym">Hydra attenuata</name>
    <dbReference type="NCBI Taxonomy" id="6087"/>
    <lineage>
        <taxon>Eukaryota</taxon>
        <taxon>Metazoa</taxon>
        <taxon>Cnidaria</taxon>
        <taxon>Hydrozoa</taxon>
        <taxon>Hydroidolina</taxon>
        <taxon>Anthoathecata</taxon>
        <taxon>Aplanulata</taxon>
        <taxon>Hydridae</taxon>
        <taxon>Hydra</taxon>
    </lineage>
</organism>
<reference evidence="2" key="1">
    <citation type="submission" date="2025-08" db="UniProtKB">
        <authorList>
            <consortium name="RefSeq"/>
        </authorList>
    </citation>
    <scope>IDENTIFICATION</scope>
</reference>
<proteinExistence type="predicted"/>
<dbReference type="InterPro" id="IPR049547">
    <property type="entry name" value="WDR93_beta-prop"/>
</dbReference>
<dbReference type="Pfam" id="PF21030">
    <property type="entry name" value="WDR93"/>
    <property type="match status" value="1"/>
</dbReference>
<dbReference type="InterPro" id="IPR036322">
    <property type="entry name" value="WD40_repeat_dom_sf"/>
</dbReference>
<sequence>MFKKKIYNRYNPPSPSIMSEQDHTLVDDLEFFHDRLPQPFRRIDKILWDIFDSAWKIIEIRNEKLYCTKKVLPNIVYEEELLIKEKIVCIMSANNSLFCGCIDGIIAYKLPSLEKYSKFIVSRPYLQNLYLIDDSYDIISMLVVYETGPVEVVGFLNGFFCCLSETFEGELMSKLVSVELSKDYLSVDWKDEQENHWLSIYILKINDWQSIIASRVEKNDEQFGSLNAILKIKPISIQTTQHNSLSSACKAIESVSFSLGTGVNHYLTANFFKSLMLDEKEENTINLATSATVHFLKGPTKRPFFSSLFQDCDSILVWLHFLDCDSILVWWKNSNLLLFYDLKKNTLNTETDPVFSLPQGDNILVTSVNAQTDLIAIGLMNKTICIWNRYKGELIRFLSVHHSVSKMMFTLHNQLYYILKNNQIWQINDYKLNPVCVEDRSSEFAEQDFNGSIITGPKSLLAVTWASSEVILHDLMTASIVCRLEFYNKKQSIDNLVAFSRDHIITVTREKSLDKNNSARIFLFHPKDNTILKEYFELSNTSTSLETSSSEKDVNKFLQNIIPYEGSLFFHLNNLIDSQHGRVV</sequence>
<keyword evidence="1" id="KW-1185">Reference proteome</keyword>
<protein>
    <submittedName>
        <fullName evidence="2">WD repeat-containing protein 93 isoform X2</fullName>
    </submittedName>
</protein>